<dbReference type="PROSITE" id="PS51352">
    <property type="entry name" value="THIOREDOXIN_2"/>
    <property type="match status" value="1"/>
</dbReference>
<comment type="caution">
    <text evidence="2">The sequence shown here is derived from an EMBL/GenBank/DDBJ whole genome shotgun (WGS) entry which is preliminary data.</text>
</comment>
<dbReference type="InterPro" id="IPR036249">
    <property type="entry name" value="Thioredoxin-like_sf"/>
</dbReference>
<dbReference type="Pfam" id="PF00085">
    <property type="entry name" value="Thioredoxin"/>
    <property type="match status" value="1"/>
</dbReference>
<evidence type="ECO:0000313" key="2">
    <source>
        <dbReference type="EMBL" id="KAB2951648.1"/>
    </source>
</evidence>
<keyword evidence="3" id="KW-1185">Reference proteome</keyword>
<dbReference type="EMBL" id="WBXO01000010">
    <property type="protein sequence ID" value="KAB2951648.1"/>
    <property type="molecule type" value="Genomic_DNA"/>
</dbReference>
<dbReference type="CDD" id="cd02947">
    <property type="entry name" value="TRX_family"/>
    <property type="match status" value="1"/>
</dbReference>
<dbReference type="OrthoDB" id="32134at2"/>
<evidence type="ECO:0000313" key="3">
    <source>
        <dbReference type="Proteomes" id="UP000468766"/>
    </source>
</evidence>
<protein>
    <submittedName>
        <fullName evidence="2">Thioredoxin family protein</fullName>
    </submittedName>
</protein>
<proteinExistence type="predicted"/>
<evidence type="ECO:0000259" key="1">
    <source>
        <dbReference type="PROSITE" id="PS51352"/>
    </source>
</evidence>
<feature type="domain" description="Thioredoxin" evidence="1">
    <location>
        <begin position="17"/>
        <end position="141"/>
    </location>
</feature>
<dbReference type="InterPro" id="IPR013766">
    <property type="entry name" value="Thioredoxin_domain"/>
</dbReference>
<gene>
    <name evidence="2" type="ORF">F9B85_11480</name>
</gene>
<sequence>MFRTKHILTFITISILSLLILSGCNQSTSTPSGEAEQEEYVLLSLGEVKAGKLIYFYAPTCKFCAEQEPLLEEWFAENEEALQVVTLEKLDLSERDNHPIGREYGVDSVPSLVFLDEAGEVVAKRVGLQGKAVLSGMVLEQ</sequence>
<name>A0A6I0EUZ0_9FIRM</name>
<dbReference type="Gene3D" id="3.40.30.10">
    <property type="entry name" value="Glutaredoxin"/>
    <property type="match status" value="1"/>
</dbReference>
<dbReference type="RefSeq" id="WP_151621053.1">
    <property type="nucleotide sequence ID" value="NZ_WBXO01000010.1"/>
</dbReference>
<dbReference type="AlphaFoldDB" id="A0A6I0EUZ0"/>
<dbReference type="SUPFAM" id="SSF52833">
    <property type="entry name" value="Thioredoxin-like"/>
    <property type="match status" value="1"/>
</dbReference>
<dbReference type="PROSITE" id="PS51257">
    <property type="entry name" value="PROKAR_LIPOPROTEIN"/>
    <property type="match status" value="1"/>
</dbReference>
<dbReference type="Proteomes" id="UP000468766">
    <property type="component" value="Unassembled WGS sequence"/>
</dbReference>
<reference evidence="2 3" key="1">
    <citation type="submission" date="2019-10" db="EMBL/GenBank/DDBJ databases">
        <title>Whole-genome sequence of the extremophile Heliorestis acidaminivorans DSM 24790.</title>
        <authorList>
            <person name="Kyndt J.A."/>
            <person name="Meyer T.E."/>
        </authorList>
    </citation>
    <scope>NUCLEOTIDE SEQUENCE [LARGE SCALE GENOMIC DNA]</scope>
    <source>
        <strain evidence="2 3">DSM 24790</strain>
    </source>
</reference>
<organism evidence="2 3">
    <name type="scientific">Heliorestis acidaminivorans</name>
    <dbReference type="NCBI Taxonomy" id="553427"/>
    <lineage>
        <taxon>Bacteria</taxon>
        <taxon>Bacillati</taxon>
        <taxon>Bacillota</taxon>
        <taxon>Clostridia</taxon>
        <taxon>Eubacteriales</taxon>
        <taxon>Heliobacteriaceae</taxon>
        <taxon>Heliorestis</taxon>
    </lineage>
</organism>
<accession>A0A6I0EUZ0</accession>